<dbReference type="Proteomes" id="UP000008311">
    <property type="component" value="Unassembled WGS sequence"/>
</dbReference>
<proteinExistence type="predicted"/>
<organism evidence="1 2">
    <name type="scientific">Ricinus communis</name>
    <name type="common">Castor bean</name>
    <dbReference type="NCBI Taxonomy" id="3988"/>
    <lineage>
        <taxon>Eukaryota</taxon>
        <taxon>Viridiplantae</taxon>
        <taxon>Streptophyta</taxon>
        <taxon>Embryophyta</taxon>
        <taxon>Tracheophyta</taxon>
        <taxon>Spermatophyta</taxon>
        <taxon>Magnoliopsida</taxon>
        <taxon>eudicotyledons</taxon>
        <taxon>Gunneridae</taxon>
        <taxon>Pentapetalae</taxon>
        <taxon>rosids</taxon>
        <taxon>fabids</taxon>
        <taxon>Malpighiales</taxon>
        <taxon>Euphorbiaceae</taxon>
        <taxon>Acalyphoideae</taxon>
        <taxon>Acalypheae</taxon>
        <taxon>Ricinus</taxon>
    </lineage>
</organism>
<dbReference type="InParanoid" id="B9T859"/>
<reference evidence="2" key="1">
    <citation type="journal article" date="2010" name="Nat. Biotechnol.">
        <title>Draft genome sequence of the oilseed species Ricinus communis.</title>
        <authorList>
            <person name="Chan A.P."/>
            <person name="Crabtree J."/>
            <person name="Zhao Q."/>
            <person name="Lorenzi H."/>
            <person name="Orvis J."/>
            <person name="Puiu D."/>
            <person name="Melake-Berhan A."/>
            <person name="Jones K.M."/>
            <person name="Redman J."/>
            <person name="Chen G."/>
            <person name="Cahoon E.B."/>
            <person name="Gedil M."/>
            <person name="Stanke M."/>
            <person name="Haas B.J."/>
            <person name="Wortman J.R."/>
            <person name="Fraser-Liggett C.M."/>
            <person name="Ravel J."/>
            <person name="Rabinowicz P.D."/>
        </authorList>
    </citation>
    <scope>NUCLEOTIDE SEQUENCE [LARGE SCALE GENOMIC DNA]</scope>
    <source>
        <strain evidence="2">cv. Hale</strain>
    </source>
</reference>
<evidence type="ECO:0000313" key="1">
    <source>
        <dbReference type="EMBL" id="EEF27957.1"/>
    </source>
</evidence>
<dbReference type="AlphaFoldDB" id="B9T859"/>
<accession>B9T859</accession>
<protein>
    <submittedName>
        <fullName evidence="1">Uncharacterized protein</fullName>
    </submittedName>
</protein>
<gene>
    <name evidence="1" type="ORF">RCOM_0143400</name>
</gene>
<name>B9T859_RICCO</name>
<evidence type="ECO:0000313" key="2">
    <source>
        <dbReference type="Proteomes" id="UP000008311"/>
    </source>
</evidence>
<keyword evidence="2" id="KW-1185">Reference proteome</keyword>
<sequence>MEADRKRGEHAPAVVWLPYNCLRVLTLFCQSLSVFPLSSFVIPIRINGTRPGSLLLSF</sequence>
<dbReference type="EMBL" id="EQ974930">
    <property type="protein sequence ID" value="EEF27957.1"/>
    <property type="molecule type" value="Genomic_DNA"/>
</dbReference>